<dbReference type="EMBL" id="BLAY01000024">
    <property type="protein sequence ID" value="GET37186.1"/>
    <property type="molecule type" value="Genomic_DNA"/>
</dbReference>
<comment type="caution">
    <text evidence="1">The sequence shown here is derived from an EMBL/GenBank/DDBJ whole genome shotgun (WGS) entry which is preliminary data.</text>
</comment>
<proteinExistence type="predicted"/>
<dbReference type="AlphaFoldDB" id="A0AAV3X7E3"/>
<protein>
    <submittedName>
        <fullName evidence="1">Uncharacterized protein</fullName>
    </submittedName>
</protein>
<gene>
    <name evidence="1" type="ORF">MiSe_19390</name>
</gene>
<organism evidence="1 2">
    <name type="scientific">Microseira wollei NIES-4236</name>
    <dbReference type="NCBI Taxonomy" id="2530354"/>
    <lineage>
        <taxon>Bacteria</taxon>
        <taxon>Bacillati</taxon>
        <taxon>Cyanobacteriota</taxon>
        <taxon>Cyanophyceae</taxon>
        <taxon>Oscillatoriophycideae</taxon>
        <taxon>Aerosakkonematales</taxon>
        <taxon>Aerosakkonemataceae</taxon>
        <taxon>Microseira</taxon>
    </lineage>
</organism>
<accession>A0AAV3X7E3</accession>
<evidence type="ECO:0000313" key="2">
    <source>
        <dbReference type="Proteomes" id="UP001050975"/>
    </source>
</evidence>
<dbReference type="RefSeq" id="WP_226578248.1">
    <property type="nucleotide sequence ID" value="NZ_BLAY01000024.1"/>
</dbReference>
<sequence length="105" mass="12414">MNQSLKNYPRRRGRVFPEYNLSPEELAKRQTEIDVFCQRCKVIWHKACPELIKDHYNWFMMIEPESGDYFIDTDEIAAEQKARQKYPHGMLGTFRLNETGACGLI</sequence>
<name>A0AAV3X7E3_9CYAN</name>
<reference evidence="1" key="1">
    <citation type="submission" date="2019-10" db="EMBL/GenBank/DDBJ databases">
        <title>Draft genome sequece of Microseira wollei NIES-4236.</title>
        <authorList>
            <person name="Yamaguchi H."/>
            <person name="Suzuki S."/>
            <person name="Kawachi M."/>
        </authorList>
    </citation>
    <scope>NUCLEOTIDE SEQUENCE</scope>
    <source>
        <strain evidence="1">NIES-4236</strain>
    </source>
</reference>
<dbReference type="Proteomes" id="UP001050975">
    <property type="component" value="Unassembled WGS sequence"/>
</dbReference>
<keyword evidence="2" id="KW-1185">Reference proteome</keyword>
<evidence type="ECO:0000313" key="1">
    <source>
        <dbReference type="EMBL" id="GET37186.1"/>
    </source>
</evidence>